<dbReference type="InterPro" id="IPR036322">
    <property type="entry name" value="WD40_repeat_dom_sf"/>
</dbReference>
<keyword evidence="6" id="KW-0539">Nucleus</keyword>
<dbReference type="InterPro" id="IPR001680">
    <property type="entry name" value="WD40_rpt"/>
</dbReference>
<feature type="compositionally biased region" description="Basic and acidic residues" evidence="8">
    <location>
        <begin position="852"/>
        <end position="862"/>
    </location>
</feature>
<feature type="region of interest" description="Disordered" evidence="8">
    <location>
        <begin position="40"/>
        <end position="92"/>
    </location>
</feature>
<dbReference type="SUPFAM" id="SSF160897">
    <property type="entry name" value="Taf5 N-terminal domain-like"/>
    <property type="match status" value="1"/>
</dbReference>
<dbReference type="SUPFAM" id="SSF53335">
    <property type="entry name" value="S-adenosyl-L-methionine-dependent methyltransferases"/>
    <property type="match status" value="1"/>
</dbReference>
<evidence type="ECO:0000256" key="8">
    <source>
        <dbReference type="SAM" id="MobiDB-lite"/>
    </source>
</evidence>
<dbReference type="PROSITE" id="PS00678">
    <property type="entry name" value="WD_REPEATS_1"/>
    <property type="match status" value="3"/>
</dbReference>
<feature type="region of interest" description="Disordered" evidence="8">
    <location>
        <begin position="1037"/>
        <end position="1056"/>
    </location>
</feature>
<dbReference type="PRINTS" id="PR00320">
    <property type="entry name" value="GPROTEINBRPT"/>
</dbReference>
<feature type="region of interest" description="Disordered" evidence="8">
    <location>
        <begin position="1140"/>
        <end position="1264"/>
    </location>
</feature>
<dbReference type="GO" id="GO:0006367">
    <property type="term" value="P:transcription initiation at RNA polymerase II promoter"/>
    <property type="evidence" value="ECO:0007669"/>
    <property type="project" value="TreeGrafter"/>
</dbReference>
<evidence type="ECO:0000259" key="9">
    <source>
        <dbReference type="Pfam" id="PF04494"/>
    </source>
</evidence>
<keyword evidence="2 7" id="KW-0853">WD repeat</keyword>
<feature type="region of interest" description="Disordered" evidence="8">
    <location>
        <begin position="1579"/>
        <end position="1606"/>
    </location>
</feature>
<feature type="region of interest" description="Disordered" evidence="8">
    <location>
        <begin position="300"/>
        <end position="376"/>
    </location>
</feature>
<dbReference type="InterPro" id="IPR019775">
    <property type="entry name" value="WD40_repeat_CS"/>
</dbReference>
<dbReference type="PROSITE" id="PS50294">
    <property type="entry name" value="WD_REPEATS_REGION"/>
    <property type="match status" value="5"/>
</dbReference>
<proteinExistence type="predicted"/>
<gene>
    <name evidence="10" type="ORF">BCR35DRAFT_317244</name>
</gene>
<feature type="region of interest" description="Disordered" evidence="8">
    <location>
        <begin position="939"/>
        <end position="958"/>
    </location>
</feature>
<dbReference type="SMART" id="SM00320">
    <property type="entry name" value="WD40"/>
    <property type="match status" value="6"/>
</dbReference>
<dbReference type="OrthoDB" id="10266330at2759"/>
<dbReference type="STRING" id="106004.A0A1Y2G033"/>
<feature type="region of interest" description="Disordered" evidence="8">
    <location>
        <begin position="819"/>
        <end position="867"/>
    </location>
</feature>
<feature type="repeat" description="WD" evidence="7">
    <location>
        <begin position="508"/>
        <end position="555"/>
    </location>
</feature>
<feature type="region of interest" description="Disordered" evidence="8">
    <location>
        <begin position="976"/>
        <end position="1017"/>
    </location>
</feature>
<keyword evidence="11" id="KW-1185">Reference proteome</keyword>
<feature type="compositionally biased region" description="Low complexity" evidence="8">
    <location>
        <begin position="70"/>
        <end position="84"/>
    </location>
</feature>
<dbReference type="InterPro" id="IPR006311">
    <property type="entry name" value="TAT_signal"/>
</dbReference>
<feature type="repeat" description="WD" evidence="7">
    <location>
        <begin position="556"/>
        <end position="597"/>
    </location>
</feature>
<dbReference type="Pfam" id="PF04494">
    <property type="entry name" value="TFIID_NTD2"/>
    <property type="match status" value="1"/>
</dbReference>
<comment type="caution">
    <text evidence="10">The sequence shown here is derived from an EMBL/GenBank/DDBJ whole genome shotgun (WGS) entry which is preliminary data.</text>
</comment>
<dbReference type="Gene3D" id="3.40.50.150">
    <property type="entry name" value="Vaccinia Virus protein VP39"/>
    <property type="match status" value="1"/>
</dbReference>
<keyword evidence="4" id="KW-0805">Transcription regulation</keyword>
<feature type="compositionally biased region" description="Low complexity" evidence="8">
    <location>
        <begin position="1153"/>
        <end position="1163"/>
    </location>
</feature>
<feature type="region of interest" description="Disordered" evidence="8">
    <location>
        <begin position="1062"/>
        <end position="1105"/>
    </location>
</feature>
<dbReference type="CDD" id="cd00200">
    <property type="entry name" value="WD40"/>
    <property type="match status" value="1"/>
</dbReference>
<feature type="domain" description="TFIID subunit TAF5 NTD2" evidence="9">
    <location>
        <begin position="101"/>
        <end position="215"/>
    </location>
</feature>
<evidence type="ECO:0000313" key="10">
    <source>
        <dbReference type="EMBL" id="ORY89838.1"/>
    </source>
</evidence>
<dbReference type="Proteomes" id="UP000193467">
    <property type="component" value="Unassembled WGS sequence"/>
</dbReference>
<feature type="compositionally biased region" description="Basic and acidic residues" evidence="8">
    <location>
        <begin position="1073"/>
        <end position="1084"/>
    </location>
</feature>
<name>A0A1Y2G033_9BASI</name>
<feature type="compositionally biased region" description="Low complexity" evidence="8">
    <location>
        <begin position="40"/>
        <end position="50"/>
    </location>
</feature>
<dbReference type="PROSITE" id="PS50082">
    <property type="entry name" value="WD_REPEATS_2"/>
    <property type="match status" value="5"/>
</dbReference>
<dbReference type="SUPFAM" id="SSF50978">
    <property type="entry name" value="WD40 repeat-like"/>
    <property type="match status" value="1"/>
</dbReference>
<accession>A0A1Y2G033</accession>
<evidence type="ECO:0000256" key="3">
    <source>
        <dbReference type="ARBA" id="ARBA00022737"/>
    </source>
</evidence>
<feature type="compositionally biased region" description="Low complexity" evidence="8">
    <location>
        <begin position="311"/>
        <end position="328"/>
    </location>
</feature>
<evidence type="ECO:0000256" key="6">
    <source>
        <dbReference type="ARBA" id="ARBA00023242"/>
    </source>
</evidence>
<sequence>MSTPQPQGSVNDQSYRAILDYLNRRGHSKAAAALTADLAADASSPTANAAQGGGKQVGLDDFADRNAPSQPRTPGAGPQQPGQPQRRRPDQAVAGAQLLADPPSWEKGYEGLSNFVEHSLDIHRPELHPLLLPLFVHSYLDLVLVGYREAADQFLSRFASDHSASDPHIVRMLSAIRNASHVSESEEATRWRQERYHVRLSERGWGLLLGWLQGGGLAGSIEGTEARGRDRVLAIINERVKVDGELPLLSLTSYKLFADHPPLHTTKPSKRAPKALDELKLGPAPLDPKLQREIARAVRDDEGAPAPAPAPAAGDGTTTAEGSATAGDVKPTAPIATDFADGSTGPAASGAADGTSTEAGGEGGLPELISPFPAELPPYPTTLRTIDVAREVEKVREARKRIKLGAEAYAPGAVAGPVGGKAKERTEAAKPSVCLFTIHDAGESLITSTFSEDSTLMAAGFSESYIRLWNLKGGKLQGMRTDFDSDEIHDANDLKKLRTKEAPTSRKLIGHSGPVYSLSFDPVPGASGPPRYLLSASQDATVRLWSLETYTSLVAYRGHREPVWDVEWGPRGVYFATASRDRTARLWSSDKTSAVRIFAGHLSDVNCVRFHPNSLYLATGSSDRTCRLWDVQKGTCVRVFVGHRGSVSCVAISPDGRWLASGAEDLTINLWDLASGRKIKTMTGHTSSIHSLSFSAESTVLVSGSSDATVRVWDVLAPPESDEPLSSGGAGAAKGAVGQAVGRRQSLAATKEKALKQAMALGNGEGGAEGAQKDRPKLTPTPPSSFAHSSDLLATLATKRTPVLETKFTTRNLCLAAGSMQESARTGDSRLSHASRRGSKRAQRQSSLPPTPREETSKRLARTDSASSSARSFIQTYISPFNLLVSPARSLDKEELPTLQLGIAGRRQECSLSLLGFLSSSGNRLDAELFFPSLEAPVASTSALSPPSTPPRLSPRGPLVPQETLAVRRFKAAARLSPTLGSRPRTRSADELGCETTGGSSEEAPTAGLGLNGTTQRQDGLQMSIRPARYDATLQHDAPHTAPPVASSSLTSVSPFGSSFKLPPTRCFGGHGPRREWEGGRRAGQDGSRCARSNTSQVSSSLEPSSLSLASNLQAGTAFPLSTSHTSATSADGLGPAMRRNVEEFPFPPSPSTPHFTSSSGTPRAVSPSPSTPVGPIPQHDSDVPPSSSHAAIPRHLQHVSPPRASERVRSQSNDFHSSPPRAPSTPGHWRSSSSSVTSSPHHVYASPEPAPLTPPESSGTGRHLTSAADLAWNDVLGPIGALSFAGIDFSLGESRDGSGKSSIPQVDDLMALENEAPVSVRMTPGTAGVGAGAVTTNTGTPNGSNERIGNEALMLGSGGGHFGPSTRERLATLIEKHLPKVPLAKEDEVVHIVEYGALNSRSASLVPPIISQLATRHAALSSSSSSSSSSQADDTESSLSFQVTHADKVGSDFRALSQMLESNSDSSYLNSSWLAAHDLENRVFSAFTSRPFAAKVLPRSSVSFGFSAMALHWLSTDRKFHMPPSTLAHGELMAFLSSRATEFKPGGLLAMAYIARSESSPSPTTPAASAALQHVLQRGASTNSSSHLPNGGSTSNPGTPAVPAEGMRPALRERAISSPAVPLAKKRDIWDLLSGILGKAIQRLVSTNLLKPAVARLLLALPIHPRTPRQTQAVLRAMQHSWTVEEEEIIVLSHPAWRGLEHKTVSPASYSDHTMQLLKIFYESTMRLILRDALESRAACEWILECLWTVAKEKVDEEGPQPLELEVQIVALRRKGPEASAV</sequence>
<feature type="compositionally biased region" description="Low complexity" evidence="8">
    <location>
        <begin position="1096"/>
        <end position="1105"/>
    </location>
</feature>
<comment type="subcellular location">
    <subcellularLocation>
        <location evidence="1">Nucleus</location>
    </subcellularLocation>
</comment>
<evidence type="ECO:0000256" key="7">
    <source>
        <dbReference type="PROSITE-ProRule" id="PRU00221"/>
    </source>
</evidence>
<evidence type="ECO:0000313" key="11">
    <source>
        <dbReference type="Proteomes" id="UP000193467"/>
    </source>
</evidence>
<dbReference type="GO" id="GO:0005669">
    <property type="term" value="C:transcription factor TFIID complex"/>
    <property type="evidence" value="ECO:0007669"/>
    <property type="project" value="TreeGrafter"/>
</dbReference>
<dbReference type="GO" id="GO:0016251">
    <property type="term" value="F:RNA polymerase II general transcription initiation factor activity"/>
    <property type="evidence" value="ECO:0007669"/>
    <property type="project" value="TreeGrafter"/>
</dbReference>
<feature type="region of interest" description="Disordered" evidence="8">
    <location>
        <begin position="763"/>
        <end position="790"/>
    </location>
</feature>
<dbReference type="Gene3D" id="1.25.40.500">
    <property type="entry name" value="TFIID subunit TAF5, NTD2 domain"/>
    <property type="match status" value="1"/>
</dbReference>
<organism evidence="10 11">
    <name type="scientific">Leucosporidium creatinivorum</name>
    <dbReference type="NCBI Taxonomy" id="106004"/>
    <lineage>
        <taxon>Eukaryota</taxon>
        <taxon>Fungi</taxon>
        <taxon>Dikarya</taxon>
        <taxon>Basidiomycota</taxon>
        <taxon>Pucciniomycotina</taxon>
        <taxon>Microbotryomycetes</taxon>
        <taxon>Leucosporidiales</taxon>
        <taxon>Leucosporidium</taxon>
    </lineage>
</organism>
<evidence type="ECO:0000256" key="2">
    <source>
        <dbReference type="ARBA" id="ARBA00022574"/>
    </source>
</evidence>
<feature type="compositionally biased region" description="Polar residues" evidence="8">
    <location>
        <begin position="1580"/>
        <end position="1599"/>
    </location>
</feature>
<dbReference type="Pfam" id="PF00400">
    <property type="entry name" value="WD40"/>
    <property type="match status" value="5"/>
</dbReference>
<feature type="repeat" description="WD" evidence="7">
    <location>
        <begin position="598"/>
        <end position="639"/>
    </location>
</feature>
<dbReference type="PROSITE" id="PS51318">
    <property type="entry name" value="TAT"/>
    <property type="match status" value="1"/>
</dbReference>
<dbReference type="InterPro" id="IPR007582">
    <property type="entry name" value="TFIID_NTD2"/>
</dbReference>
<dbReference type="InterPro" id="IPR015943">
    <property type="entry name" value="WD40/YVTN_repeat-like_dom_sf"/>
</dbReference>
<feature type="repeat" description="WD" evidence="7">
    <location>
        <begin position="682"/>
        <end position="715"/>
    </location>
</feature>
<dbReference type="PANTHER" id="PTHR19879">
    <property type="entry name" value="TRANSCRIPTION INITIATION FACTOR TFIID"/>
    <property type="match status" value="1"/>
</dbReference>
<dbReference type="Gene3D" id="2.130.10.10">
    <property type="entry name" value="YVTN repeat-like/Quinoprotein amine dehydrogenase"/>
    <property type="match status" value="2"/>
</dbReference>
<keyword evidence="3" id="KW-0677">Repeat</keyword>
<feature type="compositionally biased region" description="Polar residues" evidence="8">
    <location>
        <begin position="1046"/>
        <end position="1056"/>
    </location>
</feature>
<feature type="repeat" description="WD" evidence="7">
    <location>
        <begin position="640"/>
        <end position="681"/>
    </location>
</feature>
<dbReference type="InParanoid" id="A0A1Y2G033"/>
<dbReference type="EMBL" id="MCGR01000005">
    <property type="protein sequence ID" value="ORY89838.1"/>
    <property type="molecule type" value="Genomic_DNA"/>
</dbReference>
<dbReference type="InterPro" id="IPR037264">
    <property type="entry name" value="TFIID_NTD2_sf"/>
</dbReference>
<evidence type="ECO:0000256" key="1">
    <source>
        <dbReference type="ARBA" id="ARBA00004123"/>
    </source>
</evidence>
<reference evidence="10 11" key="1">
    <citation type="submission" date="2016-07" db="EMBL/GenBank/DDBJ databases">
        <title>Pervasive Adenine N6-methylation of Active Genes in Fungi.</title>
        <authorList>
            <consortium name="DOE Joint Genome Institute"/>
            <person name="Mondo S.J."/>
            <person name="Dannebaum R.O."/>
            <person name="Kuo R.C."/>
            <person name="Labutti K."/>
            <person name="Haridas S."/>
            <person name="Kuo A."/>
            <person name="Salamov A."/>
            <person name="Ahrendt S.R."/>
            <person name="Lipzen A."/>
            <person name="Sullivan W."/>
            <person name="Andreopoulos W.B."/>
            <person name="Clum A."/>
            <person name="Lindquist E."/>
            <person name="Daum C."/>
            <person name="Ramamoorthy G.K."/>
            <person name="Gryganskyi A."/>
            <person name="Culley D."/>
            <person name="Magnuson J.K."/>
            <person name="James T.Y."/>
            <person name="O'Malley M.A."/>
            <person name="Stajich J.E."/>
            <person name="Spatafora J.W."/>
            <person name="Visel A."/>
            <person name="Grigoriev I.V."/>
        </authorList>
    </citation>
    <scope>NUCLEOTIDE SEQUENCE [LARGE SCALE GENOMIC DNA]</scope>
    <source>
        <strain evidence="10 11">62-1032</strain>
    </source>
</reference>
<dbReference type="InterPro" id="IPR029063">
    <property type="entry name" value="SAM-dependent_MTases_sf"/>
</dbReference>
<dbReference type="InterPro" id="IPR020472">
    <property type="entry name" value="WD40_PAC1"/>
</dbReference>
<evidence type="ECO:0000256" key="5">
    <source>
        <dbReference type="ARBA" id="ARBA00023163"/>
    </source>
</evidence>
<keyword evidence="5" id="KW-0804">Transcription</keyword>
<protein>
    <recommendedName>
        <fullName evidence="9">TFIID subunit TAF5 NTD2 domain-containing protein</fullName>
    </recommendedName>
</protein>
<evidence type="ECO:0000256" key="4">
    <source>
        <dbReference type="ARBA" id="ARBA00023015"/>
    </source>
</evidence>
<dbReference type="PANTHER" id="PTHR19879:SF1">
    <property type="entry name" value="CANNONBALL-RELATED"/>
    <property type="match status" value="1"/>
</dbReference>
<feature type="compositionally biased region" description="Basic residues" evidence="8">
    <location>
        <begin position="833"/>
        <end position="843"/>
    </location>
</feature>